<feature type="binding site" evidence="7">
    <location>
        <position position="267"/>
    </location>
    <ligand>
        <name>NAD(+)</name>
        <dbReference type="ChEBI" id="CHEBI:57540"/>
    </ligand>
</feature>
<evidence type="ECO:0000313" key="13">
    <source>
        <dbReference type="Proteomes" id="UP000245383"/>
    </source>
</evidence>
<evidence type="ECO:0000256" key="9">
    <source>
        <dbReference type="RuleBase" id="RU361243"/>
    </source>
</evidence>
<dbReference type="FunFam" id="1.10.1040.10:FF:000004">
    <property type="entry name" value="Glycerol-3-phosphate dehydrogenase [NAD(+)]"/>
    <property type="match status" value="1"/>
</dbReference>
<dbReference type="PRINTS" id="PR00077">
    <property type="entry name" value="GPDHDRGNASE"/>
</dbReference>
<dbReference type="InterPro" id="IPR006168">
    <property type="entry name" value="G3P_DH_NAD-dep"/>
</dbReference>
<dbReference type="InterPro" id="IPR006109">
    <property type="entry name" value="G3P_DH_NAD-dep_C"/>
</dbReference>
<evidence type="ECO:0000259" key="10">
    <source>
        <dbReference type="Pfam" id="PF01210"/>
    </source>
</evidence>
<dbReference type="InterPro" id="IPR017751">
    <property type="entry name" value="G3P_DH_NAD-dep_euk"/>
</dbReference>
<evidence type="ECO:0000256" key="8">
    <source>
        <dbReference type="RuleBase" id="RU000437"/>
    </source>
</evidence>
<comment type="caution">
    <text evidence="12">The sequence shown here is derived from an EMBL/GenBank/DDBJ whole genome shotgun (WGS) entry which is preliminary data.</text>
</comment>
<reference evidence="12 13" key="1">
    <citation type="journal article" date="2018" name="MBio">
        <title>Comparative Genomics Reveals the Core Gene Toolbox for the Fungus-Insect Symbiosis.</title>
        <authorList>
            <person name="Wang Y."/>
            <person name="Stata M."/>
            <person name="Wang W."/>
            <person name="Stajich J.E."/>
            <person name="White M.M."/>
            <person name="Moncalvo J.M."/>
        </authorList>
    </citation>
    <scope>NUCLEOTIDE SEQUENCE [LARGE SCALE GENOMIC DNA]</scope>
    <source>
        <strain evidence="12 13">SWE-8-4</strain>
    </source>
</reference>
<feature type="binding site" evidence="7">
    <location>
        <position position="152"/>
    </location>
    <ligand>
        <name>NAD(+)</name>
        <dbReference type="ChEBI" id="CHEBI:57540"/>
    </ligand>
</feature>
<protein>
    <recommendedName>
        <fullName evidence="9">Glycerol-3-phosphate dehydrogenase [NAD(+)]</fullName>
        <ecNumber evidence="9">1.1.1.8</ecNumber>
    </recommendedName>
</protein>
<dbReference type="AlphaFoldDB" id="A0A2T9Y6Y5"/>
<feature type="binding site" evidence="6">
    <location>
        <position position="119"/>
    </location>
    <ligand>
        <name>substrate</name>
    </ligand>
</feature>
<organism evidence="12 13">
    <name type="scientific">Smittium simulii</name>
    <dbReference type="NCBI Taxonomy" id="133385"/>
    <lineage>
        <taxon>Eukaryota</taxon>
        <taxon>Fungi</taxon>
        <taxon>Fungi incertae sedis</taxon>
        <taxon>Zoopagomycota</taxon>
        <taxon>Kickxellomycotina</taxon>
        <taxon>Harpellomycetes</taxon>
        <taxon>Harpellales</taxon>
        <taxon>Legeriomycetaceae</taxon>
        <taxon>Smittium</taxon>
    </lineage>
</organism>
<feature type="binding site" evidence="7">
    <location>
        <begin position="8"/>
        <end position="13"/>
    </location>
    <ligand>
        <name>NAD(+)</name>
        <dbReference type="ChEBI" id="CHEBI:57540"/>
    </ligand>
</feature>
<dbReference type="PANTHER" id="PTHR11728">
    <property type="entry name" value="GLYCEROL-3-PHOSPHATE DEHYDROGENASE"/>
    <property type="match status" value="1"/>
</dbReference>
<dbReference type="GO" id="GO:0042803">
    <property type="term" value="F:protein homodimerization activity"/>
    <property type="evidence" value="ECO:0007669"/>
    <property type="project" value="InterPro"/>
</dbReference>
<comment type="similarity">
    <text evidence="1 8">Belongs to the NAD-dependent glycerol-3-phosphate dehydrogenase family.</text>
</comment>
<dbReference type="Gene3D" id="1.10.1040.10">
    <property type="entry name" value="N-(1-d-carboxylethyl)-l-norvaline Dehydrogenase, domain 2"/>
    <property type="match status" value="1"/>
</dbReference>
<dbReference type="GO" id="GO:0005975">
    <property type="term" value="P:carbohydrate metabolic process"/>
    <property type="evidence" value="ECO:0007669"/>
    <property type="project" value="InterPro"/>
</dbReference>
<gene>
    <name evidence="12" type="ORF">BB561_006042</name>
</gene>
<dbReference type="InterPro" id="IPR008927">
    <property type="entry name" value="6-PGluconate_DH-like_C_sf"/>
</dbReference>
<keyword evidence="3 7" id="KW-0520">NAD</keyword>
<evidence type="ECO:0000313" key="12">
    <source>
        <dbReference type="EMBL" id="PVU88075.1"/>
    </source>
</evidence>
<dbReference type="GO" id="GO:0046168">
    <property type="term" value="P:glycerol-3-phosphate catabolic process"/>
    <property type="evidence" value="ECO:0007669"/>
    <property type="project" value="UniProtKB-UniRule"/>
</dbReference>
<dbReference type="SUPFAM" id="SSF48179">
    <property type="entry name" value="6-phosphogluconate dehydrogenase C-terminal domain-like"/>
    <property type="match status" value="1"/>
</dbReference>
<dbReference type="STRING" id="133385.A0A2T9Y6Y5"/>
<dbReference type="InterPro" id="IPR011128">
    <property type="entry name" value="G3P_DH_NAD-dep_N"/>
</dbReference>
<dbReference type="SUPFAM" id="SSF51735">
    <property type="entry name" value="NAD(P)-binding Rossmann-fold domains"/>
    <property type="match status" value="1"/>
</dbReference>
<feature type="domain" description="Glycerol-3-phosphate dehydrogenase NAD-dependent N-terminal" evidence="10">
    <location>
        <begin position="3"/>
        <end position="168"/>
    </location>
</feature>
<dbReference type="Proteomes" id="UP000245383">
    <property type="component" value="Unassembled WGS sequence"/>
</dbReference>
<evidence type="ECO:0000256" key="6">
    <source>
        <dbReference type="PIRSR" id="PIRSR000114-2"/>
    </source>
</evidence>
<dbReference type="EC" id="1.1.1.8" evidence="9"/>
<dbReference type="NCBIfam" id="TIGR03376">
    <property type="entry name" value="glycerol3P_DH"/>
    <property type="match status" value="1"/>
</dbReference>
<comment type="catalytic activity">
    <reaction evidence="4 9">
        <text>sn-glycerol 3-phosphate + NAD(+) = dihydroxyacetone phosphate + NADH + H(+)</text>
        <dbReference type="Rhea" id="RHEA:11092"/>
        <dbReference type="ChEBI" id="CHEBI:15378"/>
        <dbReference type="ChEBI" id="CHEBI:57540"/>
        <dbReference type="ChEBI" id="CHEBI:57597"/>
        <dbReference type="ChEBI" id="CHEBI:57642"/>
        <dbReference type="ChEBI" id="CHEBI:57945"/>
        <dbReference type="EC" id="1.1.1.8"/>
    </reaction>
</comment>
<feature type="binding site" evidence="7">
    <location>
        <position position="296"/>
    </location>
    <ligand>
        <name>NAD(+)</name>
        <dbReference type="ChEBI" id="CHEBI:57540"/>
    </ligand>
</feature>
<accession>A0A2T9Y6Y5</accession>
<evidence type="ECO:0000256" key="5">
    <source>
        <dbReference type="PIRSR" id="PIRSR000114-1"/>
    </source>
</evidence>
<dbReference type="PIRSF" id="PIRSF000114">
    <property type="entry name" value="Glycerol-3-P_dh"/>
    <property type="match status" value="1"/>
</dbReference>
<evidence type="ECO:0000256" key="1">
    <source>
        <dbReference type="ARBA" id="ARBA00011009"/>
    </source>
</evidence>
<evidence type="ECO:0000259" key="11">
    <source>
        <dbReference type="Pfam" id="PF07479"/>
    </source>
</evidence>
<feature type="domain" description="Glycerol-3-phosphate dehydrogenase NAD-dependent C-terminal" evidence="11">
    <location>
        <begin position="192"/>
        <end position="337"/>
    </location>
</feature>
<keyword evidence="2 8" id="KW-0560">Oxidoreductase</keyword>
<feature type="active site" description="Proton acceptor" evidence="5">
    <location>
        <position position="203"/>
    </location>
</feature>
<dbReference type="Gene3D" id="3.40.50.720">
    <property type="entry name" value="NAD(P)-binding Rossmann-like Domain"/>
    <property type="match status" value="1"/>
</dbReference>
<dbReference type="Pfam" id="PF01210">
    <property type="entry name" value="NAD_Gly3P_dh_N"/>
    <property type="match status" value="1"/>
</dbReference>
<dbReference type="GO" id="GO:0141152">
    <property type="term" value="F:glycerol-3-phosphate dehydrogenase (NAD+) activity"/>
    <property type="evidence" value="ECO:0007669"/>
    <property type="project" value="UniProtKB-UniRule"/>
</dbReference>
<feature type="binding site" evidence="6">
    <location>
        <begin position="267"/>
        <end position="268"/>
    </location>
    <ligand>
        <name>substrate</name>
    </ligand>
</feature>
<feature type="binding site" evidence="7">
    <location>
        <position position="95"/>
    </location>
    <ligand>
        <name>NAD(+)</name>
        <dbReference type="ChEBI" id="CHEBI:57540"/>
    </ligand>
</feature>
<feature type="binding site" evidence="7">
    <location>
        <position position="294"/>
    </location>
    <ligand>
        <name>NAD(+)</name>
        <dbReference type="ChEBI" id="CHEBI:57540"/>
    </ligand>
</feature>
<dbReference type="InterPro" id="IPR013328">
    <property type="entry name" value="6PGD_dom2"/>
</dbReference>
<dbReference type="GO" id="GO:0051287">
    <property type="term" value="F:NAD binding"/>
    <property type="evidence" value="ECO:0007669"/>
    <property type="project" value="UniProtKB-UniRule"/>
</dbReference>
<dbReference type="InterPro" id="IPR036291">
    <property type="entry name" value="NAD(P)-bd_dom_sf"/>
</dbReference>
<dbReference type="Pfam" id="PF07479">
    <property type="entry name" value="NAD_Gly3P_dh_C"/>
    <property type="match status" value="1"/>
</dbReference>
<dbReference type="GO" id="GO:0005829">
    <property type="term" value="C:cytosol"/>
    <property type="evidence" value="ECO:0007669"/>
    <property type="project" value="TreeGrafter"/>
</dbReference>
<dbReference type="OrthoDB" id="10263760at2759"/>
<evidence type="ECO:0000256" key="2">
    <source>
        <dbReference type="ARBA" id="ARBA00023002"/>
    </source>
</evidence>
<dbReference type="EMBL" id="MBFR01000419">
    <property type="protein sequence ID" value="PVU88075.1"/>
    <property type="molecule type" value="Genomic_DNA"/>
</dbReference>
<sequence>MEKVCIYGSGNWGTTAAKIIGENIPKFSGFHQTVNMFVHPEKFNGTELTELINTTNENPKYLPGHKLTSNIHATSDLREALDGVTMLVVVIPHQFLPSSMKAVAALIDTSKLKVISLIKGMYIAKDSIQTTTQAIEAILKVKPSVLSGANIASEIAGHQICESTLGCAFKSESDLWYNLFQTDYFNIQCVTDVYGVELYGALKNVVAVGVGIAEGTGVGNNSKAAILRLGLLEMKKFTLHLFPDTPNDIILQSCGVADLVTSCMGGRNYKLGVEFSKTKKSFDQLEEELLGGQKLQGPATAHEIYLYNKNHNLTEEFPLFTIIYQICYESRDTHDIFKTLHGLRL</sequence>
<proteinExistence type="inferred from homology"/>
<evidence type="ECO:0000256" key="7">
    <source>
        <dbReference type="PIRSR" id="PIRSR000114-3"/>
    </source>
</evidence>
<evidence type="ECO:0000256" key="4">
    <source>
        <dbReference type="ARBA" id="ARBA00048683"/>
    </source>
</evidence>
<evidence type="ECO:0000256" key="3">
    <source>
        <dbReference type="ARBA" id="ARBA00023027"/>
    </source>
</evidence>
<dbReference type="PANTHER" id="PTHR11728:SF8">
    <property type="entry name" value="GLYCEROL-3-PHOSPHATE DEHYDROGENASE [NAD(+)]-RELATED"/>
    <property type="match status" value="1"/>
</dbReference>
<name>A0A2T9Y6Y5_9FUNG</name>
<keyword evidence="13" id="KW-1185">Reference proteome</keyword>